<evidence type="ECO:0000256" key="3">
    <source>
        <dbReference type="ARBA" id="ARBA00022782"/>
    </source>
</evidence>
<organism evidence="7 8">
    <name type="scientific">Manihot esculenta</name>
    <name type="common">Cassava</name>
    <name type="synonym">Jatropha manihot</name>
    <dbReference type="NCBI Taxonomy" id="3983"/>
    <lineage>
        <taxon>Eukaryota</taxon>
        <taxon>Viridiplantae</taxon>
        <taxon>Streptophyta</taxon>
        <taxon>Embryophyta</taxon>
        <taxon>Tracheophyta</taxon>
        <taxon>Spermatophyta</taxon>
        <taxon>Magnoliopsida</taxon>
        <taxon>eudicotyledons</taxon>
        <taxon>Gunneridae</taxon>
        <taxon>Pentapetalae</taxon>
        <taxon>rosids</taxon>
        <taxon>fabids</taxon>
        <taxon>Malpighiales</taxon>
        <taxon>Euphorbiaceae</taxon>
        <taxon>Crotonoideae</taxon>
        <taxon>Manihoteae</taxon>
        <taxon>Manihot</taxon>
    </lineage>
</organism>
<reference evidence="8" key="1">
    <citation type="journal article" date="2016" name="Nat. Biotechnol.">
        <title>Sequencing wild and cultivated cassava and related species reveals extensive interspecific hybridization and genetic diversity.</title>
        <authorList>
            <person name="Bredeson J.V."/>
            <person name="Lyons J.B."/>
            <person name="Prochnik S.E."/>
            <person name="Wu G.A."/>
            <person name="Ha C.M."/>
            <person name="Edsinger-Gonzales E."/>
            <person name="Grimwood J."/>
            <person name="Schmutz J."/>
            <person name="Rabbi I.Y."/>
            <person name="Egesi C."/>
            <person name="Nauluvula P."/>
            <person name="Lebot V."/>
            <person name="Ndunguru J."/>
            <person name="Mkamilo G."/>
            <person name="Bart R.S."/>
            <person name="Setter T.L."/>
            <person name="Gleadow R.M."/>
            <person name="Kulakow P."/>
            <person name="Ferguson M.E."/>
            <person name="Rounsley S."/>
            <person name="Rokhsar D.S."/>
        </authorList>
    </citation>
    <scope>NUCLEOTIDE SEQUENCE [LARGE SCALE GENOMIC DNA]</scope>
    <source>
        <strain evidence="8">cv. AM560-2</strain>
    </source>
</reference>
<evidence type="ECO:0000256" key="5">
    <source>
        <dbReference type="RuleBase" id="RU364012"/>
    </source>
</evidence>
<dbReference type="PANTHER" id="PTHR31791">
    <property type="entry name" value="FRIGIDA-LIKE PROTEIN 3-RELATED"/>
    <property type="match status" value="1"/>
</dbReference>
<feature type="region of interest" description="Disordered" evidence="6">
    <location>
        <begin position="432"/>
        <end position="477"/>
    </location>
</feature>
<proteinExistence type="inferred from homology"/>
<evidence type="ECO:0000313" key="7">
    <source>
        <dbReference type="EMBL" id="OAY28403.1"/>
    </source>
</evidence>
<accession>A0A2C9UFE0</accession>
<dbReference type="InterPro" id="IPR012474">
    <property type="entry name" value="Frigida"/>
</dbReference>
<keyword evidence="2 5" id="KW-0217">Developmental protein</keyword>
<feature type="region of interest" description="Disordered" evidence="6">
    <location>
        <begin position="127"/>
        <end position="158"/>
    </location>
</feature>
<dbReference type="Pfam" id="PF07899">
    <property type="entry name" value="Frigida"/>
    <property type="match status" value="1"/>
</dbReference>
<comment type="caution">
    <text evidence="7">The sequence shown here is derived from an EMBL/GenBank/DDBJ whole genome shotgun (WGS) entry which is preliminary data.</text>
</comment>
<evidence type="ECO:0000256" key="6">
    <source>
        <dbReference type="SAM" id="MobiDB-lite"/>
    </source>
</evidence>
<dbReference type="EMBL" id="CM004401">
    <property type="protein sequence ID" value="OAY28403.1"/>
    <property type="molecule type" value="Genomic_DNA"/>
</dbReference>
<evidence type="ECO:0000256" key="4">
    <source>
        <dbReference type="ARBA" id="ARBA00023089"/>
    </source>
</evidence>
<dbReference type="GO" id="GO:0009908">
    <property type="term" value="P:flower development"/>
    <property type="evidence" value="ECO:0007669"/>
    <property type="project" value="UniProtKB-KW"/>
</dbReference>
<comment type="similarity">
    <text evidence="1 5">Belongs to the Frigida family.</text>
</comment>
<evidence type="ECO:0000313" key="8">
    <source>
        <dbReference type="Proteomes" id="UP000091857"/>
    </source>
</evidence>
<dbReference type="GO" id="GO:0030154">
    <property type="term" value="P:cell differentiation"/>
    <property type="evidence" value="ECO:0007669"/>
    <property type="project" value="UniProtKB-KW"/>
</dbReference>
<protein>
    <recommendedName>
        <fullName evidence="5">FRIGIDA-like protein</fullName>
    </recommendedName>
</protein>
<dbReference type="STRING" id="3983.A0A2C9UFE0"/>
<feature type="region of interest" description="Disordered" evidence="6">
    <location>
        <begin position="75"/>
        <end position="114"/>
    </location>
</feature>
<dbReference type="PANTHER" id="PTHR31791:SF47">
    <property type="entry name" value="INACTIVE FRIGIDA-LIKE PROTEIN 2"/>
    <property type="match status" value="1"/>
</dbReference>
<sequence length="592" mass="64474">MASTNAMEIANLKTIEQAFKLIDTKKESLKRAYDDLQAHSSLLSSFSLSWADLDSHFNSLQTNLKQRFNHIQSLHSSSFSHNNPPHDAAAASDQPPTIVGGDPSSSSNPPDHGAVTLSVVEVPVPVQDPTLSNRTSQPQTQPQGVPVQDPSSSLKPLNPNQATHPELFTLCEKMDGQGLRNYINDHAKERESIRTELLGLMGAAPDPGAMVLDAMQGFYSSNSRSKGDKDMDLYRLRKSCLDVLEVLTEIKPNLSNEVKERAKKLAFEWKGKVNLNGDSPLEALGFLNLIVAYGLENEFDAGELLDYFVVVARFKQATVLCRSIGLGDKTTDLVQKLIDNGKQLLAVKFIFEFGLTDKFQPVPLLKDHLLECKKITKDICKDGKNSIKAQNEVRAREVNALKSVLKVINEHKLDSDYPKLDLEKRIEMLEKQKADKKVGQRSPDSKPQQQAKKQHQQQAKQQAKKQQLNGNKRPRLIASTGPAAIPVSIAGSSSTLPPFPQSHLPPAGLLPAAGPGPYGLVGSTPPIASYAGASAGPYGLAGAAISFPGNPSSAGALPYSSDPYMLSGYYDRPSAYGGYGLPPQYHSNYYPQ</sequence>
<gene>
    <name evidence="7" type="ORF">MANES_15G063700v8</name>
</gene>
<keyword evidence="4 5" id="KW-0287">Flowering</keyword>
<name>A0A2C9UFE0_MANES</name>
<feature type="compositionally biased region" description="Low complexity" evidence="6">
    <location>
        <begin position="137"/>
        <end position="150"/>
    </location>
</feature>
<evidence type="ECO:0000256" key="1">
    <source>
        <dbReference type="ARBA" id="ARBA00008956"/>
    </source>
</evidence>
<keyword evidence="3 5" id="KW-0221">Differentiation</keyword>
<dbReference type="Proteomes" id="UP000091857">
    <property type="component" value="Chromosome 15"/>
</dbReference>
<evidence type="ECO:0000256" key="2">
    <source>
        <dbReference type="ARBA" id="ARBA00022473"/>
    </source>
</evidence>
<dbReference type="OrthoDB" id="1166059at2759"/>
<feature type="compositionally biased region" description="Low complexity" evidence="6">
    <location>
        <begin position="448"/>
        <end position="467"/>
    </location>
</feature>
<keyword evidence="8" id="KW-1185">Reference proteome</keyword>
<dbReference type="Gramene" id="Manes.15G063700.1.v8.1">
    <property type="protein sequence ID" value="Manes.15G063700.1.v8.1.CDS"/>
    <property type="gene ID" value="Manes.15G063700.v8.1"/>
</dbReference>
<dbReference type="AlphaFoldDB" id="A0A2C9UFE0"/>